<reference evidence="1" key="1">
    <citation type="submission" date="2019-08" db="EMBL/GenBank/DDBJ databases">
        <title>Genome sequence of Clostridiales bacterium MT110.</title>
        <authorList>
            <person name="Cao J."/>
        </authorList>
    </citation>
    <scope>NUCLEOTIDE SEQUENCE</scope>
    <source>
        <strain evidence="1">MT110</strain>
    </source>
</reference>
<protein>
    <submittedName>
        <fullName evidence="1">DUF2156 domain-containing protein</fullName>
    </submittedName>
</protein>
<dbReference type="EMBL" id="CP042469">
    <property type="protein sequence ID" value="QOX63005.1"/>
    <property type="molecule type" value="Genomic_DNA"/>
</dbReference>
<sequence length="323" mass="37538">MKKGGIAMIVRQLEIKMNFEAVTLKHKKIINPYLYQYGESSCQHSFAAMFCLADKYCDSVCENDGWLFVHRAGISSKTERAYLFPMGDYSNEGRLRGAIEAILEDAHRYGAAVRFETLTAAAKDAVVRLFPGKFSVTALRDYSEYIYTYDKLVNLPGPQLRSRRYDIRSFYRNYGSRTHIEIIEEKHLDEIRRFQKMWLENRLNGEEDAQLEHENIAIQLGLSNYAELEFTGIVMYIDHVLCGYAYGVPLSASSFDVIIEKGDRRIPDIYRALNRDLVRICCSEYQYINREEDVGVEGLRRAKLSYYPDILLEKYLLREVINE</sequence>
<organism evidence="1 2">
    <name type="scientific">Anoxybacterium hadale</name>
    <dbReference type="NCBI Taxonomy" id="3408580"/>
    <lineage>
        <taxon>Bacteria</taxon>
        <taxon>Bacillati</taxon>
        <taxon>Bacillota</taxon>
        <taxon>Clostridia</taxon>
        <taxon>Peptostreptococcales</taxon>
        <taxon>Anaerovoracaceae</taxon>
        <taxon>Anoxybacterium</taxon>
    </lineage>
</organism>
<proteinExistence type="predicted"/>
<name>A0ACD1A992_9FIRM</name>
<accession>A0ACD1A992</accession>
<gene>
    <name evidence="1" type="ORF">FRZ06_06440</name>
</gene>
<evidence type="ECO:0000313" key="2">
    <source>
        <dbReference type="Proteomes" id="UP000594014"/>
    </source>
</evidence>
<evidence type="ECO:0000313" key="1">
    <source>
        <dbReference type="EMBL" id="QOX63005.1"/>
    </source>
</evidence>
<dbReference type="Proteomes" id="UP000594014">
    <property type="component" value="Chromosome"/>
</dbReference>
<keyword evidence="2" id="KW-1185">Reference proteome</keyword>